<protein>
    <submittedName>
        <fullName evidence="1">Uncharacterized protein</fullName>
    </submittedName>
</protein>
<organism evidence="1 2">
    <name type="scientific">Stylonychia lemnae</name>
    <name type="common">Ciliate</name>
    <dbReference type="NCBI Taxonomy" id="5949"/>
    <lineage>
        <taxon>Eukaryota</taxon>
        <taxon>Sar</taxon>
        <taxon>Alveolata</taxon>
        <taxon>Ciliophora</taxon>
        <taxon>Intramacronucleata</taxon>
        <taxon>Spirotrichea</taxon>
        <taxon>Stichotrichia</taxon>
        <taxon>Sporadotrichida</taxon>
        <taxon>Oxytrichidae</taxon>
        <taxon>Stylonychinae</taxon>
        <taxon>Stylonychia</taxon>
    </lineage>
</organism>
<name>A0A078AIM7_STYLE</name>
<sequence length="253" mass="29531">MEEKYTRRYSVLSIKLLDGIIICGGKDQDNSFANRNYILGMKNKIPQPNYQYVIPDNQKYRIDSALVKFDDNKNSSCIVISESWELIDMKFTNGFQQKTFNQYTQFRLSEGCIDITDLDLTNEWGKGTRKVLIFGGTRKMMSIDSTYCLRFPDLDESNIQEQKQKKESELASKPQGQFLDIDFQDLTAGEEESRTCQMLNRINPDNYFDKKSSTLYFTNYTNQIFIFDAKNQLRTTQYFNYSGGFSLINTTDY</sequence>
<gene>
    <name evidence="1" type="primary">Contig18946.g20095</name>
    <name evidence="1" type="ORF">STYLEM_11101</name>
</gene>
<evidence type="ECO:0000313" key="1">
    <source>
        <dbReference type="EMBL" id="CDW82074.1"/>
    </source>
</evidence>
<dbReference type="AlphaFoldDB" id="A0A078AIM7"/>
<dbReference type="Proteomes" id="UP000039865">
    <property type="component" value="Unassembled WGS sequence"/>
</dbReference>
<dbReference type="InParanoid" id="A0A078AIM7"/>
<evidence type="ECO:0000313" key="2">
    <source>
        <dbReference type="Proteomes" id="UP000039865"/>
    </source>
</evidence>
<accession>A0A078AIM7</accession>
<proteinExistence type="predicted"/>
<keyword evidence="2" id="KW-1185">Reference proteome</keyword>
<dbReference type="EMBL" id="CCKQ01010545">
    <property type="protein sequence ID" value="CDW82074.1"/>
    <property type="molecule type" value="Genomic_DNA"/>
</dbReference>
<reference evidence="1 2" key="1">
    <citation type="submission" date="2014-06" db="EMBL/GenBank/DDBJ databases">
        <authorList>
            <person name="Swart Estienne"/>
        </authorList>
    </citation>
    <scope>NUCLEOTIDE SEQUENCE [LARGE SCALE GENOMIC DNA]</scope>
    <source>
        <strain evidence="1 2">130c</strain>
    </source>
</reference>